<evidence type="ECO:0000313" key="4">
    <source>
        <dbReference type="Proteomes" id="UP001524587"/>
    </source>
</evidence>
<sequence>MLKRMSTSGYGVGGVALLTLALAASGPARAQNAGGAATTPVGGAAMTPATHPPAASAPAAVQPAAVQPATPNGAATELDQAALQAALGKEKAGRIEAHITRLHNDLKITAAQEPAWQRFAGTMRANAVQMDTAFSRRQQNYASMNAVQDLQSYGEVEQINAQNIAQLLPPFEALYGALSPQQQKAADAIFVRHIDKAVKKVN</sequence>
<dbReference type="InterPro" id="IPR012899">
    <property type="entry name" value="LTXXQ"/>
</dbReference>
<reference evidence="3 4" key="1">
    <citation type="submission" date="2022-06" db="EMBL/GenBank/DDBJ databases">
        <title>Endosaccharibacter gen. nov., sp. nov., endophytic bacteria isolated from sugarcane.</title>
        <authorList>
            <person name="Pitiwittayakul N."/>
            <person name="Yukphan P."/>
            <person name="Charoenyingcharoen P."/>
            <person name="Tanasupawat S."/>
        </authorList>
    </citation>
    <scope>NUCLEOTIDE SEQUENCE [LARGE SCALE GENOMIC DNA]</scope>
    <source>
        <strain evidence="3 4">KSS8</strain>
    </source>
</reference>
<dbReference type="Pfam" id="PF07813">
    <property type="entry name" value="LTXXQ"/>
    <property type="match status" value="1"/>
</dbReference>
<dbReference type="RefSeq" id="WP_422863339.1">
    <property type="nucleotide sequence ID" value="NZ_JAMSKV010000003.1"/>
</dbReference>
<keyword evidence="2" id="KW-0732">Signal</keyword>
<dbReference type="Proteomes" id="UP001524587">
    <property type="component" value="Unassembled WGS sequence"/>
</dbReference>
<feature type="chain" id="PRO_5047293557" evidence="2">
    <location>
        <begin position="31"/>
        <end position="202"/>
    </location>
</feature>
<proteinExistence type="predicted"/>
<evidence type="ECO:0000313" key="3">
    <source>
        <dbReference type="EMBL" id="MCQ8277879.1"/>
    </source>
</evidence>
<organism evidence="3 4">
    <name type="scientific">Endosaccharibacter trunci</name>
    <dbReference type="NCBI Taxonomy" id="2812733"/>
    <lineage>
        <taxon>Bacteria</taxon>
        <taxon>Pseudomonadati</taxon>
        <taxon>Pseudomonadota</taxon>
        <taxon>Alphaproteobacteria</taxon>
        <taxon>Acetobacterales</taxon>
        <taxon>Acetobacteraceae</taxon>
        <taxon>Endosaccharibacter</taxon>
    </lineage>
</organism>
<protein>
    <submittedName>
        <fullName evidence="3">Spy/CpxP family protein refolding chaperone</fullName>
    </submittedName>
</protein>
<feature type="region of interest" description="Disordered" evidence="1">
    <location>
        <begin position="43"/>
        <end position="71"/>
    </location>
</feature>
<evidence type="ECO:0000256" key="2">
    <source>
        <dbReference type="SAM" id="SignalP"/>
    </source>
</evidence>
<feature type="signal peptide" evidence="2">
    <location>
        <begin position="1"/>
        <end position="30"/>
    </location>
</feature>
<dbReference type="EMBL" id="JAMSKV010000003">
    <property type="protein sequence ID" value="MCQ8277879.1"/>
    <property type="molecule type" value="Genomic_DNA"/>
</dbReference>
<comment type="caution">
    <text evidence="3">The sequence shown here is derived from an EMBL/GenBank/DDBJ whole genome shotgun (WGS) entry which is preliminary data.</text>
</comment>
<keyword evidence="4" id="KW-1185">Reference proteome</keyword>
<accession>A0ABT1W4S2</accession>
<gene>
    <name evidence="3" type="ORF">NFI95_05400</name>
</gene>
<name>A0ABT1W4S2_9PROT</name>
<evidence type="ECO:0000256" key="1">
    <source>
        <dbReference type="SAM" id="MobiDB-lite"/>
    </source>
</evidence>